<feature type="transmembrane region" description="Helical" evidence="1">
    <location>
        <begin position="230"/>
        <end position="253"/>
    </location>
</feature>
<name>A0A2T2YGB5_9BACT</name>
<dbReference type="CDD" id="cd03392">
    <property type="entry name" value="PAP2_like_2"/>
    <property type="match status" value="1"/>
</dbReference>
<keyword evidence="1" id="KW-0812">Transmembrane</keyword>
<keyword evidence="4" id="KW-1185">Reference proteome</keyword>
<dbReference type="SUPFAM" id="SSF48317">
    <property type="entry name" value="Acid phosphatase/Vanadium-dependent haloperoxidase"/>
    <property type="match status" value="1"/>
</dbReference>
<dbReference type="Pfam" id="PF01569">
    <property type="entry name" value="PAP2"/>
    <property type="match status" value="1"/>
</dbReference>
<dbReference type="PANTHER" id="PTHR14969:SF13">
    <property type="entry name" value="AT30094P"/>
    <property type="match status" value="1"/>
</dbReference>
<protein>
    <submittedName>
        <fullName evidence="3">Phosphoesterase</fullName>
    </submittedName>
</protein>
<dbReference type="Proteomes" id="UP000240357">
    <property type="component" value="Unassembled WGS sequence"/>
</dbReference>
<feature type="transmembrane region" description="Helical" evidence="1">
    <location>
        <begin position="173"/>
        <end position="195"/>
    </location>
</feature>
<dbReference type="InterPro" id="IPR000326">
    <property type="entry name" value="PAP2/HPO"/>
</dbReference>
<evidence type="ECO:0000313" key="4">
    <source>
        <dbReference type="Proteomes" id="UP000240357"/>
    </source>
</evidence>
<evidence type="ECO:0000313" key="3">
    <source>
        <dbReference type="EMBL" id="PSR54555.1"/>
    </source>
</evidence>
<feature type="transmembrane region" description="Helical" evidence="1">
    <location>
        <begin position="132"/>
        <end position="153"/>
    </location>
</feature>
<feature type="transmembrane region" description="Helical" evidence="1">
    <location>
        <begin position="45"/>
        <end position="64"/>
    </location>
</feature>
<proteinExistence type="predicted"/>
<feature type="transmembrane region" description="Helical" evidence="1">
    <location>
        <begin position="202"/>
        <end position="224"/>
    </location>
</feature>
<accession>A0A2T2YGB5</accession>
<dbReference type="Gene3D" id="1.20.144.10">
    <property type="entry name" value="Phosphatidic acid phosphatase type 2/haloperoxidase"/>
    <property type="match status" value="2"/>
</dbReference>
<dbReference type="InterPro" id="IPR036938">
    <property type="entry name" value="PAP2/HPO_sf"/>
</dbReference>
<gene>
    <name evidence="3" type="ORF">AHMF7605_14070</name>
</gene>
<dbReference type="EMBL" id="PYFT01000001">
    <property type="protein sequence ID" value="PSR54555.1"/>
    <property type="molecule type" value="Genomic_DNA"/>
</dbReference>
<dbReference type="PANTHER" id="PTHR14969">
    <property type="entry name" value="SPHINGOSINE-1-PHOSPHATE PHOSPHOHYDROLASE"/>
    <property type="match status" value="1"/>
</dbReference>
<comment type="caution">
    <text evidence="3">The sequence shown here is derived from an EMBL/GenBank/DDBJ whole genome shotgun (WGS) entry which is preliminary data.</text>
</comment>
<feature type="transmembrane region" description="Helical" evidence="1">
    <location>
        <begin position="99"/>
        <end position="125"/>
    </location>
</feature>
<reference evidence="3 4" key="1">
    <citation type="submission" date="2018-03" db="EMBL/GenBank/DDBJ databases">
        <title>Adhaeribacter sp. HMF7605 Genome sequencing and assembly.</title>
        <authorList>
            <person name="Kang H."/>
            <person name="Kang J."/>
            <person name="Cha I."/>
            <person name="Kim H."/>
            <person name="Joh K."/>
        </authorList>
    </citation>
    <scope>NUCLEOTIDE SEQUENCE [LARGE SCALE GENOMIC DNA]</scope>
    <source>
        <strain evidence="3 4">HMF7605</strain>
    </source>
</reference>
<dbReference type="SMART" id="SM00014">
    <property type="entry name" value="acidPPc"/>
    <property type="match status" value="1"/>
</dbReference>
<sequence>MLYKIPLLLSKKIKKFFQSPFMQRLKQKYPWLFAFIRNRFRTGDFFGLPFTILFTLTVINLSMLSEIAENVVNSQKVKNLDIQVSGAFFNLRTPFISLVLYYFTQLGSVYGVTIITLLMSILLLWKQRLYQLLALLISVLGSGISMHFSKLYFHRERPLNLAYYTTESSFSFPSGHSTSAMALVGVLCYIALLEIRSKRIRAFVFITGICYILLIGFSRIYLGVHFLTDVAAGFLLGFLWVLLAIGLMEYSALKQFKLSRS</sequence>
<evidence type="ECO:0000256" key="1">
    <source>
        <dbReference type="SAM" id="Phobius"/>
    </source>
</evidence>
<dbReference type="AlphaFoldDB" id="A0A2T2YGB5"/>
<keyword evidence="1" id="KW-1133">Transmembrane helix</keyword>
<evidence type="ECO:0000259" key="2">
    <source>
        <dbReference type="SMART" id="SM00014"/>
    </source>
</evidence>
<keyword evidence="1" id="KW-0472">Membrane</keyword>
<organism evidence="3 4">
    <name type="scientific">Adhaeribacter arboris</name>
    <dbReference type="NCBI Taxonomy" id="2072846"/>
    <lineage>
        <taxon>Bacteria</taxon>
        <taxon>Pseudomonadati</taxon>
        <taxon>Bacteroidota</taxon>
        <taxon>Cytophagia</taxon>
        <taxon>Cytophagales</taxon>
        <taxon>Hymenobacteraceae</taxon>
        <taxon>Adhaeribacter</taxon>
    </lineage>
</organism>
<feature type="domain" description="Phosphatidic acid phosphatase type 2/haloperoxidase" evidence="2">
    <location>
        <begin position="130"/>
        <end position="245"/>
    </location>
</feature>